<gene>
    <name evidence="3" type="ORF">ACFQ19_08505</name>
</gene>
<dbReference type="PANTHER" id="PTHR46558:SF3">
    <property type="entry name" value="TRANSCRIPTIONAL REGULATOR"/>
    <property type="match status" value="1"/>
</dbReference>
<dbReference type="Proteomes" id="UP001597041">
    <property type="component" value="Unassembled WGS sequence"/>
</dbReference>
<keyword evidence="1" id="KW-0238">DNA-binding</keyword>
<proteinExistence type="predicted"/>
<dbReference type="Gene3D" id="1.10.260.40">
    <property type="entry name" value="lambda repressor-like DNA-binding domains"/>
    <property type="match status" value="1"/>
</dbReference>
<evidence type="ECO:0000256" key="1">
    <source>
        <dbReference type="ARBA" id="ARBA00023125"/>
    </source>
</evidence>
<sequence>MVICNVYIEINEEVIAIVKNNLKVARIQVDLTQQQLAEKTGVTRQTISLIEKGNYNPTLNLCLEICYAVNKTLDEVFWREKESDNQ</sequence>
<dbReference type="PROSITE" id="PS50943">
    <property type="entry name" value="HTH_CROC1"/>
    <property type="match status" value="1"/>
</dbReference>
<dbReference type="Pfam" id="PF01381">
    <property type="entry name" value="HTH_3"/>
    <property type="match status" value="1"/>
</dbReference>
<accession>A0ABW3NEH7</accession>
<feature type="domain" description="HTH cro/C1-type" evidence="2">
    <location>
        <begin position="22"/>
        <end position="76"/>
    </location>
</feature>
<reference evidence="4" key="1">
    <citation type="journal article" date="2019" name="Int. J. Syst. Evol. Microbiol.">
        <title>The Global Catalogue of Microorganisms (GCM) 10K type strain sequencing project: providing services to taxonomists for standard genome sequencing and annotation.</title>
        <authorList>
            <consortium name="The Broad Institute Genomics Platform"/>
            <consortium name="The Broad Institute Genome Sequencing Center for Infectious Disease"/>
            <person name="Wu L."/>
            <person name="Ma J."/>
        </authorList>
    </citation>
    <scope>NUCLEOTIDE SEQUENCE [LARGE SCALE GENOMIC DNA]</scope>
    <source>
        <strain evidence="4">CCUG 56608</strain>
    </source>
</reference>
<dbReference type="InterPro" id="IPR001387">
    <property type="entry name" value="Cro/C1-type_HTH"/>
</dbReference>
<organism evidence="3 4">
    <name type="scientific">Oceanobacillus locisalsi</name>
    <dbReference type="NCBI Taxonomy" id="546107"/>
    <lineage>
        <taxon>Bacteria</taxon>
        <taxon>Bacillati</taxon>
        <taxon>Bacillota</taxon>
        <taxon>Bacilli</taxon>
        <taxon>Bacillales</taxon>
        <taxon>Bacillaceae</taxon>
        <taxon>Oceanobacillus</taxon>
    </lineage>
</organism>
<dbReference type="EMBL" id="JBHTKK010000008">
    <property type="protein sequence ID" value="MFD1066063.1"/>
    <property type="molecule type" value="Genomic_DNA"/>
</dbReference>
<keyword evidence="4" id="KW-1185">Reference proteome</keyword>
<dbReference type="InterPro" id="IPR010982">
    <property type="entry name" value="Lambda_DNA-bd_dom_sf"/>
</dbReference>
<dbReference type="CDD" id="cd00093">
    <property type="entry name" value="HTH_XRE"/>
    <property type="match status" value="1"/>
</dbReference>
<dbReference type="SMART" id="SM00530">
    <property type="entry name" value="HTH_XRE"/>
    <property type="match status" value="1"/>
</dbReference>
<dbReference type="SUPFAM" id="SSF47413">
    <property type="entry name" value="lambda repressor-like DNA-binding domains"/>
    <property type="match status" value="1"/>
</dbReference>
<dbReference type="PANTHER" id="PTHR46558">
    <property type="entry name" value="TRACRIPTIONAL REGULATORY PROTEIN-RELATED-RELATED"/>
    <property type="match status" value="1"/>
</dbReference>
<protein>
    <submittedName>
        <fullName evidence="3">Helix-turn-helix transcriptional regulator</fullName>
    </submittedName>
</protein>
<evidence type="ECO:0000259" key="2">
    <source>
        <dbReference type="PROSITE" id="PS50943"/>
    </source>
</evidence>
<comment type="caution">
    <text evidence="3">The sequence shown here is derived from an EMBL/GenBank/DDBJ whole genome shotgun (WGS) entry which is preliminary data.</text>
</comment>
<evidence type="ECO:0000313" key="3">
    <source>
        <dbReference type="EMBL" id="MFD1066063.1"/>
    </source>
</evidence>
<dbReference type="RefSeq" id="WP_379591651.1">
    <property type="nucleotide sequence ID" value="NZ_JBHTKK010000008.1"/>
</dbReference>
<evidence type="ECO:0000313" key="4">
    <source>
        <dbReference type="Proteomes" id="UP001597041"/>
    </source>
</evidence>
<name>A0ABW3NEH7_9BACI</name>